<dbReference type="Proteomes" id="UP001497516">
    <property type="component" value="Chromosome 10"/>
</dbReference>
<sequence>MTIDQAPRVEEVGSLAFFRLGFHGQGSKINPKQKWTLLSLNLFFDVFIRRVLEHCLMLLFIVRDVVTISEDQGFNIGALICLMSLIMALEALNRATGTPCTFWIRR</sequence>
<dbReference type="EMBL" id="OZ034814">
    <property type="protein sequence ID" value="CAL1359767.1"/>
    <property type="molecule type" value="Genomic_DNA"/>
</dbReference>
<name>A0AAV2CTK4_9ROSI</name>
<proteinExistence type="predicted"/>
<dbReference type="AlphaFoldDB" id="A0AAV2CTK4"/>
<organism evidence="1 2">
    <name type="scientific">Linum trigynum</name>
    <dbReference type="NCBI Taxonomy" id="586398"/>
    <lineage>
        <taxon>Eukaryota</taxon>
        <taxon>Viridiplantae</taxon>
        <taxon>Streptophyta</taxon>
        <taxon>Embryophyta</taxon>
        <taxon>Tracheophyta</taxon>
        <taxon>Spermatophyta</taxon>
        <taxon>Magnoliopsida</taxon>
        <taxon>eudicotyledons</taxon>
        <taxon>Gunneridae</taxon>
        <taxon>Pentapetalae</taxon>
        <taxon>rosids</taxon>
        <taxon>fabids</taxon>
        <taxon>Malpighiales</taxon>
        <taxon>Linaceae</taxon>
        <taxon>Linum</taxon>
    </lineage>
</organism>
<keyword evidence="2" id="KW-1185">Reference proteome</keyword>
<accession>A0AAV2CTK4</accession>
<gene>
    <name evidence="1" type="ORF">LTRI10_LOCUS7237</name>
</gene>
<evidence type="ECO:0000313" key="2">
    <source>
        <dbReference type="Proteomes" id="UP001497516"/>
    </source>
</evidence>
<evidence type="ECO:0000313" key="1">
    <source>
        <dbReference type="EMBL" id="CAL1359767.1"/>
    </source>
</evidence>
<protein>
    <submittedName>
        <fullName evidence="1">Uncharacterized protein</fullName>
    </submittedName>
</protein>
<reference evidence="1 2" key="1">
    <citation type="submission" date="2024-04" db="EMBL/GenBank/DDBJ databases">
        <authorList>
            <person name="Fracassetti M."/>
        </authorList>
    </citation>
    <scope>NUCLEOTIDE SEQUENCE [LARGE SCALE GENOMIC DNA]</scope>
</reference>